<dbReference type="Gene3D" id="2.70.98.50">
    <property type="entry name" value="putative glycoside hydrolase family protein from bacillus halodurans"/>
    <property type="match status" value="1"/>
</dbReference>
<keyword evidence="3" id="KW-0326">Glycosidase</keyword>
<reference evidence="3" key="1">
    <citation type="submission" date="2021-03" db="EMBL/GenBank/DDBJ databases">
        <title>novel species isolated from a fishpond in China.</title>
        <authorList>
            <person name="Lu H."/>
            <person name="Cai Z."/>
        </authorList>
    </citation>
    <scope>NUCLEOTIDE SEQUENCE</scope>
    <source>
        <strain evidence="3">JCM 30855</strain>
    </source>
</reference>
<dbReference type="AlphaFoldDB" id="A0A939DRQ2"/>
<gene>
    <name evidence="3" type="primary">ygjK</name>
    <name evidence="3" type="ORF">J0A66_18065</name>
</gene>
<dbReference type="PANTHER" id="PTHR23403">
    <property type="entry name" value="TREHALASE"/>
    <property type="match status" value="1"/>
</dbReference>
<name>A0A939DRQ2_9ALTE</name>
<dbReference type="Proteomes" id="UP000664654">
    <property type="component" value="Unassembled WGS sequence"/>
</dbReference>
<feature type="domain" description="Mannosylglycerate hydrolase MGH1-like glycoside hydrolase" evidence="2">
    <location>
        <begin position="358"/>
        <end position="807"/>
    </location>
</feature>
<evidence type="ECO:0000313" key="4">
    <source>
        <dbReference type="Proteomes" id="UP000664654"/>
    </source>
</evidence>
<feature type="domain" description="Glucosidase YgjK N-terminal" evidence="1">
    <location>
        <begin position="45"/>
        <end position="305"/>
    </location>
</feature>
<sequence>MLRLVLTKVFPIILLFSALWISACASPYQYPPSQSHNPSQWSTLDRHGSPKAMRMLDQFGNQAFNPFFDMGSWHGLLQPANIEDYGAFTGPMIVAEEFGLYLAGHLDKLQIRDSLSGKQFEYALATTTFESPGGELHQRYVWPELELHLSLYFVTPRTALVSTRVINKLNKPLHLDLGWQGRLLNAWEEGVTVQAQFPDWKRSLQATPEGVTFLFGKVRSTWNMLLSGESGYHIRRSIPTESRKTDSLAYLATSDLKVGSKQSQQIFTSHSYVHNTQEWEAEKKRLERIFSNPRHAIDASRERWQAYRSKGLKAGALLPDRLAEKAMQTLLSNWRGRAGELKHDVVTPSVTARWFNGAWAWDSWKHAAAMAHFAPAIARDNLLAMFDYQVHSDDPLRPQDEGMVIDAIFYNKDTPRGGDGGNWNERNTKPPLASWAVWEMYEATRDITLLKEFYPKLVAYHQWWYRNRDHNHNGLAEYGATRHPLHNDQKGNILFDVKPQKQGEMREDIIASCQAKSQGWYQCAGTELYEQVLSSGEYQDLDIGAQHGAGWESGMDNAARFGFINHDQLTTYASKKYNGDRHKARADWQVRFFENRDDDGKLLGFSIDQESVELNAYLAMEKRLLGQMASELGLTDQAQQWENQSHRLAARVNQCFFDSNTGFYYDRQIGPQKSDSVNCEGKLLTARGRGPEGWAPLWAGIAEQAHADAVVRYMLLADEFNTQVPLGTASLSNPAYHPDIYWRGRVWLDQWYFGVIALNEYGYEKEARTLSMKLLNNADGLLQTSAIRENYHPLTGEMQGATNFSWSAAHLYLLYLKLQPTGGHH</sequence>
<dbReference type="GO" id="GO:0004558">
    <property type="term" value="F:alpha-1,4-glucosidase activity"/>
    <property type="evidence" value="ECO:0007669"/>
    <property type="project" value="UniProtKB-EC"/>
</dbReference>
<dbReference type="PROSITE" id="PS51257">
    <property type="entry name" value="PROKAR_LIPOPROTEIN"/>
    <property type="match status" value="1"/>
</dbReference>
<comment type="caution">
    <text evidence="3">The sequence shown here is derived from an EMBL/GenBank/DDBJ whole genome shotgun (WGS) entry which is preliminary data.</text>
</comment>
<dbReference type="GO" id="GO:0004555">
    <property type="term" value="F:alpha,alpha-trehalase activity"/>
    <property type="evidence" value="ECO:0007669"/>
    <property type="project" value="InterPro"/>
</dbReference>
<organism evidence="3 4">
    <name type="scientific">Bowmanella dokdonensis</name>
    <dbReference type="NCBI Taxonomy" id="751969"/>
    <lineage>
        <taxon>Bacteria</taxon>
        <taxon>Pseudomonadati</taxon>
        <taxon>Pseudomonadota</taxon>
        <taxon>Gammaproteobacteria</taxon>
        <taxon>Alteromonadales</taxon>
        <taxon>Alteromonadaceae</taxon>
        <taxon>Bowmanella</taxon>
    </lineage>
</organism>
<dbReference type="Gene3D" id="3.30.1390.40">
    <property type="entry name" value="Ribosomal protein L30p/L7e"/>
    <property type="match status" value="1"/>
</dbReference>
<dbReference type="InterPro" id="IPR054491">
    <property type="entry name" value="MGH1-like_GH"/>
</dbReference>
<dbReference type="InterPro" id="IPR048450">
    <property type="entry name" value="YgjK_N"/>
</dbReference>
<evidence type="ECO:0000259" key="2">
    <source>
        <dbReference type="Pfam" id="PF22422"/>
    </source>
</evidence>
<keyword evidence="3" id="KW-0378">Hydrolase</keyword>
<dbReference type="GO" id="GO:0005993">
    <property type="term" value="P:trehalose catabolic process"/>
    <property type="evidence" value="ECO:0007669"/>
    <property type="project" value="TreeGrafter"/>
</dbReference>
<evidence type="ECO:0000313" key="3">
    <source>
        <dbReference type="EMBL" id="MBN7827142.1"/>
    </source>
</evidence>
<proteinExistence type="predicted"/>
<dbReference type="InterPro" id="IPR012341">
    <property type="entry name" value="6hp_glycosidase-like_sf"/>
</dbReference>
<dbReference type="SUPFAM" id="SSF48208">
    <property type="entry name" value="Six-hairpin glycosidases"/>
    <property type="match status" value="1"/>
</dbReference>
<dbReference type="NCBIfam" id="NF007525">
    <property type="entry name" value="PRK10137.1"/>
    <property type="match status" value="1"/>
</dbReference>
<dbReference type="Gene3D" id="1.10.287.100">
    <property type="match status" value="1"/>
</dbReference>
<dbReference type="Pfam" id="PF21152">
    <property type="entry name" value="YgjK_N"/>
    <property type="match status" value="1"/>
</dbReference>
<protein>
    <submittedName>
        <fullName evidence="3">Alpha-glucosidase</fullName>
        <ecNumber evidence="3">3.2.1.20</ecNumber>
    </submittedName>
</protein>
<evidence type="ECO:0000259" key="1">
    <source>
        <dbReference type="Pfam" id="PF21152"/>
    </source>
</evidence>
<dbReference type="Pfam" id="PF22422">
    <property type="entry name" value="MGH1-like_GH"/>
    <property type="match status" value="1"/>
</dbReference>
<dbReference type="InterPro" id="IPR001661">
    <property type="entry name" value="Glyco_hydro_37"/>
</dbReference>
<dbReference type="PANTHER" id="PTHR23403:SF1">
    <property type="entry name" value="TREHALASE"/>
    <property type="match status" value="1"/>
</dbReference>
<dbReference type="InterPro" id="IPR008928">
    <property type="entry name" value="6-hairpin_glycosidase_sf"/>
</dbReference>
<dbReference type="EC" id="3.2.1.20" evidence="3"/>
<dbReference type="EMBL" id="JAFKCV010000014">
    <property type="protein sequence ID" value="MBN7827142.1"/>
    <property type="molecule type" value="Genomic_DNA"/>
</dbReference>
<dbReference type="Gene3D" id="1.50.10.10">
    <property type="match status" value="1"/>
</dbReference>
<keyword evidence="4" id="KW-1185">Reference proteome</keyword>
<dbReference type="RefSeq" id="WP_206575255.1">
    <property type="nucleotide sequence ID" value="NZ_JAFKCV010000014.1"/>
</dbReference>
<accession>A0A939DRQ2</accession>